<evidence type="ECO:0000259" key="8">
    <source>
        <dbReference type="Pfam" id="PF02683"/>
    </source>
</evidence>
<evidence type="ECO:0000256" key="4">
    <source>
        <dbReference type="ARBA" id="ARBA00022748"/>
    </source>
</evidence>
<dbReference type="InterPro" id="IPR051790">
    <property type="entry name" value="Cytochrome_c-biogenesis_DsbD"/>
</dbReference>
<dbReference type="GO" id="GO:0017004">
    <property type="term" value="P:cytochrome complex assembly"/>
    <property type="evidence" value="ECO:0007669"/>
    <property type="project" value="UniProtKB-KW"/>
</dbReference>
<name>A0A1U9NGT5_9BACT</name>
<keyword evidence="6 7" id="KW-0472">Membrane</keyword>
<dbReference type="Proteomes" id="UP000189674">
    <property type="component" value="Chromosome"/>
</dbReference>
<keyword evidence="4" id="KW-0201">Cytochrome c-type biogenesis</keyword>
<dbReference type="PANTHER" id="PTHR31272:SF6">
    <property type="entry name" value="CYTOCHROME C-TYPE BIOGENESIS CCDA-LIKE CHLOROPLASTIC PROTEIN"/>
    <property type="match status" value="1"/>
</dbReference>
<feature type="domain" description="Cytochrome C biogenesis protein transmembrane" evidence="8">
    <location>
        <begin position="17"/>
        <end position="194"/>
    </location>
</feature>
<organism evidence="9 10">
    <name type="scientific">Anaerohalosphaera lusitana</name>
    <dbReference type="NCBI Taxonomy" id="1936003"/>
    <lineage>
        <taxon>Bacteria</taxon>
        <taxon>Pseudomonadati</taxon>
        <taxon>Planctomycetota</taxon>
        <taxon>Phycisphaerae</taxon>
        <taxon>Sedimentisphaerales</taxon>
        <taxon>Anaerohalosphaeraceae</taxon>
        <taxon>Anaerohalosphaera</taxon>
    </lineage>
</organism>
<evidence type="ECO:0000256" key="5">
    <source>
        <dbReference type="ARBA" id="ARBA00022989"/>
    </source>
</evidence>
<evidence type="ECO:0000256" key="7">
    <source>
        <dbReference type="SAM" id="Phobius"/>
    </source>
</evidence>
<feature type="transmembrane region" description="Helical" evidence="7">
    <location>
        <begin position="168"/>
        <end position="191"/>
    </location>
</feature>
<reference evidence="10" key="1">
    <citation type="submission" date="2017-02" db="EMBL/GenBank/DDBJ databases">
        <title>Comparative genomics and description of representatives of a novel lineage of planctomycetes thriving in anoxic sediments.</title>
        <authorList>
            <person name="Spring S."/>
            <person name="Bunk B."/>
            <person name="Sproer C."/>
        </authorList>
    </citation>
    <scope>NUCLEOTIDE SEQUENCE [LARGE SCALE GENOMIC DNA]</scope>
    <source>
        <strain evidence="10">ST-NAGAB-D1</strain>
    </source>
</reference>
<dbReference type="OrthoDB" id="9809733at2"/>
<evidence type="ECO:0000256" key="1">
    <source>
        <dbReference type="ARBA" id="ARBA00004141"/>
    </source>
</evidence>
<keyword evidence="10" id="KW-1185">Reference proteome</keyword>
<comment type="similarity">
    <text evidence="2">Belongs to the DsbD family.</text>
</comment>
<proteinExistence type="inferred from homology"/>
<comment type="subcellular location">
    <subcellularLocation>
        <location evidence="1">Membrane</location>
        <topology evidence="1">Multi-pass membrane protein</topology>
    </subcellularLocation>
</comment>
<keyword evidence="3 7" id="KW-0812">Transmembrane</keyword>
<evidence type="ECO:0000313" key="9">
    <source>
        <dbReference type="EMBL" id="AQT67139.1"/>
    </source>
</evidence>
<feature type="transmembrane region" description="Helical" evidence="7">
    <location>
        <begin position="23"/>
        <end position="48"/>
    </location>
</feature>
<dbReference type="Pfam" id="PF02683">
    <property type="entry name" value="DsbD_TM"/>
    <property type="match status" value="1"/>
</dbReference>
<evidence type="ECO:0000313" key="10">
    <source>
        <dbReference type="Proteomes" id="UP000189674"/>
    </source>
</evidence>
<dbReference type="RefSeq" id="WP_146659138.1">
    <property type="nucleotide sequence ID" value="NZ_CP019791.1"/>
</dbReference>
<dbReference type="STRING" id="1936003.STSP2_00280"/>
<dbReference type="KEGG" id="alus:STSP2_00280"/>
<evidence type="ECO:0000256" key="2">
    <source>
        <dbReference type="ARBA" id="ARBA00006143"/>
    </source>
</evidence>
<dbReference type="GO" id="GO:0016020">
    <property type="term" value="C:membrane"/>
    <property type="evidence" value="ECO:0007669"/>
    <property type="project" value="UniProtKB-SubCell"/>
</dbReference>
<sequence length="231" mass="23852">MERLFTELTHAVEGVWWLGLTGAFLWGVVSIVLSPCHLASIPLVVGVISQQKDGGARRSLYISLVFSLGIMLTIGAVGAVTAMAGRLMGDVGPMGTYVVGAVFVVFGLVMMGVVNIPWLSSGQFGAGSGSLGAAFVLGLIFGIAVGPCTFAYMAPMLAVVFECASENAVYAVSLVMLYAVGHCGVIVGAGVSSDAVGRYLGWHERSQIGGVLKKAVGGIIVLCGLYLLYKA</sequence>
<dbReference type="InterPro" id="IPR003834">
    <property type="entry name" value="Cyt_c_assmbl_TM_dom"/>
</dbReference>
<protein>
    <submittedName>
        <fullName evidence="9">Thiol:disulfide interchange protein</fullName>
    </submittedName>
</protein>
<keyword evidence="5 7" id="KW-1133">Transmembrane helix</keyword>
<gene>
    <name evidence="9" type="ORF">STSP2_00280</name>
</gene>
<dbReference type="EMBL" id="CP019791">
    <property type="protein sequence ID" value="AQT67139.1"/>
    <property type="molecule type" value="Genomic_DNA"/>
</dbReference>
<dbReference type="AlphaFoldDB" id="A0A1U9NGT5"/>
<evidence type="ECO:0000256" key="3">
    <source>
        <dbReference type="ARBA" id="ARBA00022692"/>
    </source>
</evidence>
<feature type="transmembrane region" description="Helical" evidence="7">
    <location>
        <begin position="97"/>
        <end position="119"/>
    </location>
</feature>
<feature type="transmembrane region" description="Helical" evidence="7">
    <location>
        <begin position="131"/>
        <end position="153"/>
    </location>
</feature>
<accession>A0A1U9NGT5</accession>
<feature type="transmembrane region" description="Helical" evidence="7">
    <location>
        <begin position="211"/>
        <end position="229"/>
    </location>
</feature>
<dbReference type="PANTHER" id="PTHR31272">
    <property type="entry name" value="CYTOCHROME C-TYPE BIOGENESIS PROTEIN HI_1454-RELATED"/>
    <property type="match status" value="1"/>
</dbReference>
<feature type="transmembrane region" description="Helical" evidence="7">
    <location>
        <begin position="60"/>
        <end position="85"/>
    </location>
</feature>
<evidence type="ECO:0000256" key="6">
    <source>
        <dbReference type="ARBA" id="ARBA00023136"/>
    </source>
</evidence>